<reference evidence="2" key="2">
    <citation type="journal article" date="2023" name="IMA Fungus">
        <title>Comparative genomic study of the Penicillium genus elucidates a diverse pangenome and 15 lateral gene transfer events.</title>
        <authorList>
            <person name="Petersen C."/>
            <person name="Sorensen T."/>
            <person name="Nielsen M.R."/>
            <person name="Sondergaard T.E."/>
            <person name="Sorensen J.L."/>
            <person name="Fitzpatrick D.A."/>
            <person name="Frisvad J.C."/>
            <person name="Nielsen K.L."/>
        </authorList>
    </citation>
    <scope>NUCLEOTIDE SEQUENCE</scope>
    <source>
        <strain evidence="2">IBT 34128</strain>
    </source>
</reference>
<sequence>MESNNNPLTFREYVLPQISSRNYLTRSRFLGSDTVELYTSSSAGSLKIHQKLLAAKCKAPMVALTHGFPERESGRYTFTDTRHDTVAQFIEWAYRGYYTDLTLTPVEEPLQSRQSKSLSESSHSEPADNKNEDKPNIQAHTLLCHLRVYIFSDVYLVSGLKKLAFDKFTDVLADMGRPKNIDEQLAVIDCLSWAFSSMPLHDELPGWLAHYAAWCVDKLRLQGKFHDLLQSLPTLSSRMMETLNPAHDAPWNTKSRNYRVPSYDTRAEFQY</sequence>
<evidence type="ECO:0008006" key="4">
    <source>
        <dbReference type="Google" id="ProtNLM"/>
    </source>
</evidence>
<evidence type="ECO:0000256" key="1">
    <source>
        <dbReference type="SAM" id="MobiDB-lite"/>
    </source>
</evidence>
<reference evidence="2" key="1">
    <citation type="submission" date="2022-11" db="EMBL/GenBank/DDBJ databases">
        <authorList>
            <person name="Petersen C."/>
        </authorList>
    </citation>
    <scope>NUCLEOTIDE SEQUENCE</scope>
    <source>
        <strain evidence="2">IBT 34128</strain>
    </source>
</reference>
<organism evidence="2 3">
    <name type="scientific">Penicillium alfredii</name>
    <dbReference type="NCBI Taxonomy" id="1506179"/>
    <lineage>
        <taxon>Eukaryota</taxon>
        <taxon>Fungi</taxon>
        <taxon>Dikarya</taxon>
        <taxon>Ascomycota</taxon>
        <taxon>Pezizomycotina</taxon>
        <taxon>Eurotiomycetes</taxon>
        <taxon>Eurotiomycetidae</taxon>
        <taxon>Eurotiales</taxon>
        <taxon>Aspergillaceae</taxon>
        <taxon>Penicillium</taxon>
    </lineage>
</organism>
<evidence type="ECO:0000313" key="2">
    <source>
        <dbReference type="EMBL" id="KAJ5104951.1"/>
    </source>
</evidence>
<dbReference type="PANTHER" id="PTHR47843">
    <property type="entry name" value="BTB DOMAIN-CONTAINING PROTEIN-RELATED"/>
    <property type="match status" value="1"/>
</dbReference>
<keyword evidence="3" id="KW-1185">Reference proteome</keyword>
<dbReference type="Gene3D" id="3.30.710.10">
    <property type="entry name" value="Potassium Channel Kv1.1, Chain A"/>
    <property type="match status" value="1"/>
</dbReference>
<dbReference type="CDD" id="cd18186">
    <property type="entry name" value="BTB_POZ_ZBTB_KLHL-like"/>
    <property type="match status" value="1"/>
</dbReference>
<protein>
    <recommendedName>
        <fullName evidence="4">BTB domain-containing protein</fullName>
    </recommendedName>
</protein>
<dbReference type="RefSeq" id="XP_056513947.1">
    <property type="nucleotide sequence ID" value="XM_056652880.1"/>
</dbReference>
<dbReference type="EMBL" id="JAPMSZ010000004">
    <property type="protein sequence ID" value="KAJ5104951.1"/>
    <property type="molecule type" value="Genomic_DNA"/>
</dbReference>
<evidence type="ECO:0000313" key="3">
    <source>
        <dbReference type="Proteomes" id="UP001141434"/>
    </source>
</evidence>
<feature type="region of interest" description="Disordered" evidence="1">
    <location>
        <begin position="109"/>
        <end position="134"/>
    </location>
</feature>
<feature type="compositionally biased region" description="Basic and acidic residues" evidence="1">
    <location>
        <begin position="122"/>
        <end position="134"/>
    </location>
</feature>
<dbReference type="PANTHER" id="PTHR47843:SF5">
    <property type="entry name" value="BTB_POZ DOMAIN PROTEIN"/>
    <property type="match status" value="1"/>
</dbReference>
<comment type="caution">
    <text evidence="2">The sequence shown here is derived from an EMBL/GenBank/DDBJ whole genome shotgun (WGS) entry which is preliminary data.</text>
</comment>
<proteinExistence type="predicted"/>
<dbReference type="OrthoDB" id="6359816at2759"/>
<dbReference type="AlphaFoldDB" id="A0A9W9FR98"/>
<dbReference type="GeneID" id="81392048"/>
<feature type="compositionally biased region" description="Low complexity" evidence="1">
    <location>
        <begin position="112"/>
        <end position="121"/>
    </location>
</feature>
<dbReference type="InterPro" id="IPR011333">
    <property type="entry name" value="SKP1/BTB/POZ_sf"/>
</dbReference>
<dbReference type="Proteomes" id="UP001141434">
    <property type="component" value="Unassembled WGS sequence"/>
</dbReference>
<name>A0A9W9FR98_9EURO</name>
<gene>
    <name evidence="2" type="ORF">NUU61_002298</name>
</gene>
<accession>A0A9W9FR98</accession>